<organism evidence="1 2">
    <name type="scientific">Laceyella sediminis</name>
    <dbReference type="NCBI Taxonomy" id="573074"/>
    <lineage>
        <taxon>Bacteria</taxon>
        <taxon>Bacillati</taxon>
        <taxon>Bacillota</taxon>
        <taxon>Bacilli</taxon>
        <taxon>Bacillales</taxon>
        <taxon>Thermoactinomycetaceae</taxon>
        <taxon>Laceyella</taxon>
    </lineage>
</organism>
<proteinExistence type="predicted"/>
<dbReference type="EMBL" id="PVTZ01000012">
    <property type="protein sequence ID" value="PRZ12678.1"/>
    <property type="molecule type" value="Genomic_DNA"/>
</dbReference>
<keyword evidence="2" id="KW-1185">Reference proteome</keyword>
<reference evidence="1 2" key="1">
    <citation type="submission" date="2018-03" db="EMBL/GenBank/DDBJ databases">
        <title>Genomic Encyclopedia of Archaeal and Bacterial Type Strains, Phase II (KMG-II): from individual species to whole genera.</title>
        <authorList>
            <person name="Goeker M."/>
        </authorList>
    </citation>
    <scope>NUCLEOTIDE SEQUENCE [LARGE SCALE GENOMIC DNA]</scope>
    <source>
        <strain evidence="1 2">RHA1</strain>
    </source>
</reference>
<evidence type="ECO:0000313" key="1">
    <source>
        <dbReference type="EMBL" id="PRZ12678.1"/>
    </source>
</evidence>
<dbReference type="RefSeq" id="WP_106343020.1">
    <property type="nucleotide sequence ID" value="NZ_PVTZ01000012.1"/>
</dbReference>
<sequence>MLKLQVEGQANQVQPFLQDLDFHPDLIVKKHENFIERLQPDDKIAVTCYVDRSPNPRRRMRIAQLLCRDGVEIRIPLLDVMEVDMANGTRLIAGRSYDIFADKKKRAIN</sequence>
<protein>
    <submittedName>
        <fullName evidence="1">Uncharacterized protein</fullName>
    </submittedName>
</protein>
<accession>A0ABX5EM67</accession>
<gene>
    <name evidence="1" type="ORF">CLV36_11275</name>
</gene>
<dbReference type="Proteomes" id="UP000238836">
    <property type="component" value="Unassembled WGS sequence"/>
</dbReference>
<comment type="caution">
    <text evidence="1">The sequence shown here is derived from an EMBL/GenBank/DDBJ whole genome shotgun (WGS) entry which is preliminary data.</text>
</comment>
<evidence type="ECO:0000313" key="2">
    <source>
        <dbReference type="Proteomes" id="UP000238836"/>
    </source>
</evidence>
<name>A0ABX5EM67_9BACL</name>